<evidence type="ECO:0000256" key="1">
    <source>
        <dbReference type="ARBA" id="ARBA00004571"/>
    </source>
</evidence>
<keyword evidence="3 8" id="KW-1134">Transmembrane beta strand</keyword>
<evidence type="ECO:0000256" key="2">
    <source>
        <dbReference type="ARBA" id="ARBA00022448"/>
    </source>
</evidence>
<keyword evidence="7 8" id="KW-0998">Cell outer membrane</keyword>
<evidence type="ECO:0000256" key="8">
    <source>
        <dbReference type="PROSITE-ProRule" id="PRU01360"/>
    </source>
</evidence>
<dbReference type="GO" id="GO:0009279">
    <property type="term" value="C:cell outer membrane"/>
    <property type="evidence" value="ECO:0007669"/>
    <property type="project" value="UniProtKB-SubCell"/>
</dbReference>
<dbReference type="Gene3D" id="2.40.170.20">
    <property type="entry name" value="TonB-dependent receptor, beta-barrel domain"/>
    <property type="match status" value="1"/>
</dbReference>
<feature type="domain" description="TonB-dependent receptor plug" evidence="11">
    <location>
        <begin position="135"/>
        <end position="242"/>
    </location>
</feature>
<dbReference type="Gene3D" id="2.60.40.1120">
    <property type="entry name" value="Carboxypeptidase-like, regulatory domain"/>
    <property type="match status" value="1"/>
</dbReference>
<sequence>MIRPFTIARSPHVNDTTSLLMKAKFFLSVFCCLFALMAWSQTRTVSGRVLTDSTREALAGVTVTLKGTKRTLQTDNKGQFSIEVPDKGAVLVFTSVGYNRQEINVGGRTSLEIALTTSSTTLTDVVVVGYRTVQRRDLSASVSSVGARDLKDIPLNSAAEALNGRLAGVTATTAEGSPDAQVRIRVRGGMSITGDNSPLYIIDGVPVENALSTISPQDIQSIDVLKDAAATAIYGSRGANGVIIITTKGGRAGRAVVGFNTFYGVKKLAKELEVMSPYDYVYYQSERSRGSSTDSNNFVTNFGAWDKIGQYRGVGAKDWQKEVFGNTGYQTTSNVNLSGGNNKVTYNFGYTFNGDKAVVRKSDFNRHLVNLKGDYKITSFLRFGLSGRYSLQNVRGAGVSSESGSAYNRLRNAVKYRPFLSDGMTEDEQDPLADPNVGNNLTLTNPLLLANAEYRRKTTENKNATATLTFNITKNLTFRSVFGYDRNGVIDRQFSDSLSNLSIIQGSRKPVAGLDTTYRTTMTNSNVLIYTLKGLKKKHDLDFMIGEETVDERFEAHRNLFRNYANGTAYNDAFKNTDKGEPFAGYPRFQETRATLFSLFGHVGYGYKDKFLFSANLRADASSKFGAGKRTGYFPSGSFAWRLSKEQFLKNVRAISDLKLRLSYGKIGNNRIDNYQFLSIYSNNGTYYYGVNGQPVYGTYPVYLPNEDLQWESTVNRNVGLDIAFARNRFNLSVDYYYNTSDKLLLFRQIDPTWGYSGQQQNIGATTNKGVEIQLGAQIVKNKAFSWNANFNISFNKNRVDELAPGQTQFFPAASWGVSGQPTDYLVRIGEPVGSMYGLVTDGFYTTNDFNWDPATHIYTLKPGVVNSGGVTGVAQPGSIKFKDLNGDGKIDLDNDRQIIGNPNPKFTGGLNQQFTYKNWDASIFVNFSVGNDVYNANKIEFTNGYANNANMLAMMADRWKVVLPNGQTAQWVETRTIAGTAQQVVLGVSPEELSRLNANATIWQPLKGTGAFYPHSWAIEDGSFLRLNNVTLGYSVPLRDAFIKKLRFYFTGNNLAIITNYTGYDPEVSVRNNGLTPGLDYSAYPKSRSYIFGINASF</sequence>
<dbReference type="EMBL" id="SKFH01000008">
    <property type="protein sequence ID" value="TCZ73172.1"/>
    <property type="molecule type" value="Genomic_DNA"/>
</dbReference>
<dbReference type="PROSITE" id="PS52016">
    <property type="entry name" value="TONB_DEPENDENT_REC_3"/>
    <property type="match status" value="1"/>
</dbReference>
<accession>A0A4V2WMW4</accession>
<evidence type="ECO:0000313" key="12">
    <source>
        <dbReference type="EMBL" id="TCZ73172.1"/>
    </source>
</evidence>
<comment type="subcellular location">
    <subcellularLocation>
        <location evidence="1 8">Cell outer membrane</location>
        <topology evidence="1 8">Multi-pass membrane protein</topology>
    </subcellularLocation>
</comment>
<evidence type="ECO:0000313" key="13">
    <source>
        <dbReference type="Proteomes" id="UP000295164"/>
    </source>
</evidence>
<evidence type="ECO:0000256" key="4">
    <source>
        <dbReference type="ARBA" id="ARBA00022692"/>
    </source>
</evidence>
<dbReference type="InterPro" id="IPR023996">
    <property type="entry name" value="TonB-dep_OMP_SusC/RagA"/>
</dbReference>
<dbReference type="OrthoDB" id="9768177at2"/>
<evidence type="ECO:0000259" key="10">
    <source>
        <dbReference type="Pfam" id="PF00593"/>
    </source>
</evidence>
<keyword evidence="6 8" id="KW-0472">Membrane</keyword>
<evidence type="ECO:0000256" key="9">
    <source>
        <dbReference type="RuleBase" id="RU003357"/>
    </source>
</evidence>
<evidence type="ECO:0000256" key="3">
    <source>
        <dbReference type="ARBA" id="ARBA00022452"/>
    </source>
</evidence>
<dbReference type="NCBIfam" id="TIGR04057">
    <property type="entry name" value="SusC_RagA_signa"/>
    <property type="match status" value="1"/>
</dbReference>
<evidence type="ECO:0000256" key="7">
    <source>
        <dbReference type="ARBA" id="ARBA00023237"/>
    </source>
</evidence>
<dbReference type="Pfam" id="PF00593">
    <property type="entry name" value="TonB_dep_Rec_b-barrel"/>
    <property type="match status" value="1"/>
</dbReference>
<dbReference type="Pfam" id="PF07715">
    <property type="entry name" value="Plug"/>
    <property type="match status" value="1"/>
</dbReference>
<keyword evidence="12" id="KW-0675">Receptor</keyword>
<dbReference type="InterPro" id="IPR008969">
    <property type="entry name" value="CarboxyPept-like_regulatory"/>
</dbReference>
<comment type="similarity">
    <text evidence="8 9">Belongs to the TonB-dependent receptor family.</text>
</comment>
<organism evidence="12 13">
    <name type="scientific">Flaviaesturariibacter aridisoli</name>
    <dbReference type="NCBI Taxonomy" id="2545761"/>
    <lineage>
        <taxon>Bacteria</taxon>
        <taxon>Pseudomonadati</taxon>
        <taxon>Bacteroidota</taxon>
        <taxon>Chitinophagia</taxon>
        <taxon>Chitinophagales</taxon>
        <taxon>Chitinophagaceae</taxon>
        <taxon>Flaviaestuariibacter</taxon>
    </lineage>
</organism>
<dbReference type="InterPro" id="IPR000531">
    <property type="entry name" value="Beta-barrel_TonB"/>
</dbReference>
<dbReference type="InterPro" id="IPR037066">
    <property type="entry name" value="Plug_dom_sf"/>
</dbReference>
<reference evidence="12 13" key="1">
    <citation type="submission" date="2019-03" db="EMBL/GenBank/DDBJ databases">
        <authorList>
            <person name="Kim M.K.M."/>
        </authorList>
    </citation>
    <scope>NUCLEOTIDE SEQUENCE [LARGE SCALE GENOMIC DNA]</scope>
    <source>
        <strain evidence="12 13">17J68-15</strain>
    </source>
</reference>
<dbReference type="Gene3D" id="2.170.130.10">
    <property type="entry name" value="TonB-dependent receptor, plug domain"/>
    <property type="match status" value="1"/>
</dbReference>
<dbReference type="SUPFAM" id="SSF49464">
    <property type="entry name" value="Carboxypeptidase regulatory domain-like"/>
    <property type="match status" value="1"/>
</dbReference>
<dbReference type="AlphaFoldDB" id="A0A4V2WMW4"/>
<dbReference type="SUPFAM" id="SSF56935">
    <property type="entry name" value="Porins"/>
    <property type="match status" value="1"/>
</dbReference>
<proteinExistence type="inferred from homology"/>
<dbReference type="InterPro" id="IPR012910">
    <property type="entry name" value="Plug_dom"/>
</dbReference>
<evidence type="ECO:0000259" key="11">
    <source>
        <dbReference type="Pfam" id="PF07715"/>
    </source>
</evidence>
<gene>
    <name evidence="12" type="ORF">E0486_07410</name>
</gene>
<dbReference type="Proteomes" id="UP000295164">
    <property type="component" value="Unassembled WGS sequence"/>
</dbReference>
<keyword evidence="5 9" id="KW-0798">TonB box</keyword>
<dbReference type="InterPro" id="IPR039426">
    <property type="entry name" value="TonB-dep_rcpt-like"/>
</dbReference>
<evidence type="ECO:0000256" key="6">
    <source>
        <dbReference type="ARBA" id="ARBA00023136"/>
    </source>
</evidence>
<dbReference type="InterPro" id="IPR023997">
    <property type="entry name" value="TonB-dep_OMP_SusC/RagA_CS"/>
</dbReference>
<feature type="domain" description="TonB-dependent receptor-like beta-barrel" evidence="10">
    <location>
        <begin position="445"/>
        <end position="847"/>
    </location>
</feature>
<dbReference type="Pfam" id="PF13715">
    <property type="entry name" value="CarbopepD_reg_2"/>
    <property type="match status" value="1"/>
</dbReference>
<keyword evidence="13" id="KW-1185">Reference proteome</keyword>
<dbReference type="NCBIfam" id="TIGR04056">
    <property type="entry name" value="OMP_RagA_SusC"/>
    <property type="match status" value="1"/>
</dbReference>
<keyword evidence="2 8" id="KW-0813">Transport</keyword>
<protein>
    <submittedName>
        <fullName evidence="12">TonB-dependent receptor</fullName>
    </submittedName>
</protein>
<keyword evidence="4 8" id="KW-0812">Transmembrane</keyword>
<comment type="caution">
    <text evidence="12">The sequence shown here is derived from an EMBL/GenBank/DDBJ whole genome shotgun (WGS) entry which is preliminary data.</text>
</comment>
<evidence type="ECO:0000256" key="5">
    <source>
        <dbReference type="ARBA" id="ARBA00023077"/>
    </source>
</evidence>
<name>A0A4V2WMW4_9BACT</name>
<dbReference type="InterPro" id="IPR036942">
    <property type="entry name" value="Beta-barrel_TonB_sf"/>
</dbReference>